<accession>A0A1B9I6F6</accession>
<evidence type="ECO:0000256" key="2">
    <source>
        <dbReference type="ARBA" id="ARBA00010992"/>
    </source>
</evidence>
<feature type="transmembrane region" description="Helical" evidence="10">
    <location>
        <begin position="456"/>
        <end position="479"/>
    </location>
</feature>
<organism evidence="12">
    <name type="scientific">Kwoniella pini CBS 10737</name>
    <dbReference type="NCBI Taxonomy" id="1296096"/>
    <lineage>
        <taxon>Eukaryota</taxon>
        <taxon>Fungi</taxon>
        <taxon>Dikarya</taxon>
        <taxon>Basidiomycota</taxon>
        <taxon>Agaricomycotina</taxon>
        <taxon>Tremellomycetes</taxon>
        <taxon>Tremellales</taxon>
        <taxon>Cryptococcaceae</taxon>
        <taxon>Kwoniella</taxon>
    </lineage>
</organism>
<feature type="domain" description="Major facilitator superfamily (MFS) profile" evidence="11">
    <location>
        <begin position="70"/>
        <end position="513"/>
    </location>
</feature>
<feature type="transmembrane region" description="Helical" evidence="10">
    <location>
        <begin position="491"/>
        <end position="507"/>
    </location>
</feature>
<evidence type="ECO:0000256" key="9">
    <source>
        <dbReference type="RuleBase" id="RU003346"/>
    </source>
</evidence>
<keyword evidence="7" id="KW-0462">Maltose metabolism</keyword>
<reference evidence="13" key="2">
    <citation type="submission" date="2013-07" db="EMBL/GenBank/DDBJ databases">
        <authorList>
            <consortium name="The Broad Institute Genome Sequencing Platform"/>
            <person name="Cuomo C."/>
            <person name="Litvintseva A."/>
            <person name="Chen Y."/>
            <person name="Heitman J."/>
            <person name="Sun S."/>
            <person name="Springer D."/>
            <person name="Dromer F."/>
            <person name="Young S.K."/>
            <person name="Zeng Q."/>
            <person name="Gargeya S."/>
            <person name="Fitzgerald M."/>
            <person name="Abouelleil A."/>
            <person name="Alvarado L."/>
            <person name="Berlin A.M."/>
            <person name="Chapman S.B."/>
            <person name="Dewar J."/>
            <person name="Goldberg J."/>
            <person name="Griggs A."/>
            <person name="Gujja S."/>
            <person name="Hansen M."/>
            <person name="Howarth C."/>
            <person name="Imamovic A."/>
            <person name="Larimer J."/>
            <person name="McCowan C."/>
            <person name="Murphy C."/>
            <person name="Pearson M."/>
            <person name="Priest M."/>
            <person name="Roberts A."/>
            <person name="Saif S."/>
            <person name="Shea T."/>
            <person name="Sykes S."/>
            <person name="Wortman J."/>
            <person name="Nusbaum C."/>
            <person name="Birren B."/>
        </authorList>
    </citation>
    <scope>NUCLEOTIDE SEQUENCE</scope>
    <source>
        <strain evidence="13">CBS 10737</strain>
    </source>
</reference>
<evidence type="ECO:0000256" key="4">
    <source>
        <dbReference type="ARBA" id="ARBA00022692"/>
    </source>
</evidence>
<comment type="catalytic activity">
    <reaction evidence="8">
        <text>myo-inositol(out) + H(+)(out) = myo-inositol(in) + H(+)(in)</text>
        <dbReference type="Rhea" id="RHEA:60364"/>
        <dbReference type="ChEBI" id="CHEBI:15378"/>
        <dbReference type="ChEBI" id="CHEBI:17268"/>
    </reaction>
</comment>
<evidence type="ECO:0000256" key="3">
    <source>
        <dbReference type="ARBA" id="ARBA00022448"/>
    </source>
</evidence>
<protein>
    <submittedName>
        <fullName evidence="12">MFS transporter, SP family, general alpha glucoside:H+ symporter</fullName>
    </submittedName>
</protein>
<feature type="transmembrane region" description="Helical" evidence="10">
    <location>
        <begin position="416"/>
        <end position="444"/>
    </location>
</feature>
<comment type="similarity">
    <text evidence="2 9">Belongs to the major facilitator superfamily. Sugar transporter (TC 2.A.1.1) family.</text>
</comment>
<dbReference type="GO" id="GO:0016020">
    <property type="term" value="C:membrane"/>
    <property type="evidence" value="ECO:0007669"/>
    <property type="project" value="UniProtKB-SubCell"/>
</dbReference>
<dbReference type="PROSITE" id="PS50850">
    <property type="entry name" value="MFS"/>
    <property type="match status" value="1"/>
</dbReference>
<keyword evidence="3 9" id="KW-0813">Transport</keyword>
<evidence type="ECO:0000313" key="14">
    <source>
        <dbReference type="Proteomes" id="UP000094020"/>
    </source>
</evidence>
<dbReference type="InterPro" id="IPR005828">
    <property type="entry name" value="MFS_sugar_transport-like"/>
</dbReference>
<dbReference type="KEGG" id="kpin:30171537"/>
<reference evidence="12" key="3">
    <citation type="submission" date="2016-07" db="EMBL/GenBank/DDBJ databases">
        <title>Evolution of pathogenesis and genome organization in the Tremellales.</title>
        <authorList>
            <person name="Cuomo C."/>
            <person name="Litvintseva A."/>
            <person name="Heitman J."/>
            <person name="Chen Y."/>
            <person name="Sun S."/>
            <person name="Springer D."/>
            <person name="Dromer F."/>
            <person name="Young S."/>
            <person name="Zeng Q."/>
            <person name="Chapman S."/>
            <person name="Gujja S."/>
            <person name="Saif S."/>
            <person name="Birren B."/>
        </authorList>
    </citation>
    <scope>NUCLEOTIDE SEQUENCE</scope>
    <source>
        <strain evidence="12">CBS 10737</strain>
    </source>
</reference>
<evidence type="ECO:0000256" key="1">
    <source>
        <dbReference type="ARBA" id="ARBA00004141"/>
    </source>
</evidence>
<sequence>MSRRGTFADIAADLPAGNDLVTTEQTVLDNIKQEIANYDDVVDSARAAVDAEKSMSLREALRRYPKAAGWSILLSTAIVMEGFDVVLINNFYALPQFSQKYGVQLPDGKYTITAAWQAGLSNGAQVGEIIGLCLNGWSSERFGYKKTMIAALSMMICAIFIPFFAKNIETLLVGEILQGIPWGVFQTLTTAYAAEISPVALRPYLTAYVNLCWVIGQVIASGVLRGVLTWDSQWAYRLPFALQWLWPAPILIGTIFAPESPWWQVRTGQHDAARKTIKSLFNNSTEEEVENSISLMVHTNAIEKELSAGTSYWDCFRGVDLRRTEVASGAWMIQNLCGSAFMGYSTFFLEQAGLATTNAFNLSIAQYALGICGTLSSWLFMTRFGRRRLYLVGLFGMICFLLVIGGMGFISTSNSGAQWAIGAMLLAYTALYDATVGPVCYTIVGEISSTRLRAKTVVIARVAYNIIGIVNGIIMPYFLNAQKLNWGAKTGWFWAGFCIICFIWTYFRLPEAKGRTYGELDVLFENKVSARKFAATVVDQFAGHESSHSPSGGRVEDIDEKKFINGGQGDVVHLESI</sequence>
<dbReference type="PANTHER" id="PTHR48022:SF5">
    <property type="entry name" value="ALPHA-GLUCOSIDES PERMEASE MPH2-RELATED"/>
    <property type="match status" value="1"/>
</dbReference>
<dbReference type="PANTHER" id="PTHR48022">
    <property type="entry name" value="PLASTIDIC GLUCOSE TRANSPORTER 4"/>
    <property type="match status" value="1"/>
</dbReference>
<feature type="transmembrane region" description="Helical" evidence="10">
    <location>
        <begin position="364"/>
        <end position="382"/>
    </location>
</feature>
<dbReference type="InterPro" id="IPR020846">
    <property type="entry name" value="MFS_dom"/>
</dbReference>
<dbReference type="InterPro" id="IPR036259">
    <property type="entry name" value="MFS_trans_sf"/>
</dbReference>
<dbReference type="SUPFAM" id="SSF103473">
    <property type="entry name" value="MFS general substrate transporter"/>
    <property type="match status" value="1"/>
</dbReference>
<feature type="transmembrane region" description="Helical" evidence="10">
    <location>
        <begin position="147"/>
        <end position="165"/>
    </location>
</feature>
<gene>
    <name evidence="12" type="ORF">I206_03168</name>
    <name evidence="13" type="ORF">I206_102814</name>
</gene>
<dbReference type="NCBIfam" id="TIGR00879">
    <property type="entry name" value="SP"/>
    <property type="match status" value="1"/>
</dbReference>
<dbReference type="GeneID" id="30171537"/>
<evidence type="ECO:0000256" key="10">
    <source>
        <dbReference type="SAM" id="Phobius"/>
    </source>
</evidence>
<evidence type="ECO:0000256" key="7">
    <source>
        <dbReference type="ARBA" id="ARBA00026248"/>
    </source>
</evidence>
<proteinExistence type="inferred from homology"/>
<evidence type="ECO:0000313" key="13">
    <source>
        <dbReference type="EMBL" id="WWC68878.1"/>
    </source>
</evidence>
<dbReference type="OrthoDB" id="6612291at2759"/>
<dbReference type="InterPro" id="IPR003663">
    <property type="entry name" value="Sugar/inositol_transpt"/>
</dbReference>
<keyword evidence="6 10" id="KW-0472">Membrane</keyword>
<evidence type="ECO:0000256" key="5">
    <source>
        <dbReference type="ARBA" id="ARBA00022989"/>
    </source>
</evidence>
<dbReference type="GO" id="GO:0005351">
    <property type="term" value="F:carbohydrate:proton symporter activity"/>
    <property type="evidence" value="ECO:0007669"/>
    <property type="project" value="TreeGrafter"/>
</dbReference>
<dbReference type="InterPro" id="IPR050360">
    <property type="entry name" value="MFS_Sugar_Transporters"/>
</dbReference>
<keyword evidence="14" id="KW-1185">Reference proteome</keyword>
<evidence type="ECO:0000259" key="11">
    <source>
        <dbReference type="PROSITE" id="PS50850"/>
    </source>
</evidence>
<dbReference type="Proteomes" id="UP000094020">
    <property type="component" value="Chromosome 3"/>
</dbReference>
<keyword evidence="4 10" id="KW-0812">Transmembrane</keyword>
<feature type="transmembrane region" description="Helical" evidence="10">
    <location>
        <begin position="389"/>
        <end position="410"/>
    </location>
</feature>
<dbReference type="EMBL" id="KI894009">
    <property type="protein sequence ID" value="OCF51102.1"/>
    <property type="molecule type" value="Genomic_DNA"/>
</dbReference>
<dbReference type="AlphaFoldDB" id="A0A1B9I6F6"/>
<comment type="subcellular location">
    <subcellularLocation>
        <location evidence="1">Membrane</location>
        <topology evidence="1">Multi-pass membrane protein</topology>
    </subcellularLocation>
</comment>
<dbReference type="GO" id="GO:0000023">
    <property type="term" value="P:maltose metabolic process"/>
    <property type="evidence" value="ECO:0007669"/>
    <property type="project" value="UniProtKB-KW"/>
</dbReference>
<evidence type="ECO:0000256" key="6">
    <source>
        <dbReference type="ARBA" id="ARBA00023136"/>
    </source>
</evidence>
<reference evidence="12" key="1">
    <citation type="submission" date="2013-07" db="EMBL/GenBank/DDBJ databases">
        <title>The Genome Sequence of Cryptococcus pinus CBS10737.</title>
        <authorList>
            <consortium name="The Broad Institute Genome Sequencing Platform"/>
            <person name="Cuomo C."/>
            <person name="Litvintseva A."/>
            <person name="Chen Y."/>
            <person name="Heitman J."/>
            <person name="Sun S."/>
            <person name="Springer D."/>
            <person name="Dromer F."/>
            <person name="Young S.K."/>
            <person name="Zeng Q."/>
            <person name="Gargeya S."/>
            <person name="Fitzgerald M."/>
            <person name="Abouelleil A."/>
            <person name="Alvarado L."/>
            <person name="Berlin A.M."/>
            <person name="Chapman S.B."/>
            <person name="Dewar J."/>
            <person name="Goldberg J."/>
            <person name="Griggs A."/>
            <person name="Gujja S."/>
            <person name="Hansen M."/>
            <person name="Howarth C."/>
            <person name="Imamovic A."/>
            <person name="Larimer J."/>
            <person name="McCowan C."/>
            <person name="Murphy C."/>
            <person name="Pearson M."/>
            <person name="Priest M."/>
            <person name="Roberts A."/>
            <person name="Saif S."/>
            <person name="Shea T."/>
            <person name="Sykes S."/>
            <person name="Wortman J."/>
            <person name="Nusbaum C."/>
            <person name="Birren B."/>
        </authorList>
    </citation>
    <scope>NUCLEOTIDE SEQUENCE [LARGE SCALE GENOMIC DNA]</scope>
    <source>
        <strain evidence="12">CBS 10737</strain>
    </source>
</reference>
<evidence type="ECO:0000256" key="8">
    <source>
        <dbReference type="ARBA" id="ARBA00049119"/>
    </source>
</evidence>
<dbReference type="EMBL" id="CP144521">
    <property type="protein sequence ID" value="WWC68878.1"/>
    <property type="molecule type" value="Genomic_DNA"/>
</dbReference>
<dbReference type="Gene3D" id="1.20.1250.20">
    <property type="entry name" value="MFS general substrate transporter like domains"/>
    <property type="match status" value="1"/>
</dbReference>
<dbReference type="RefSeq" id="XP_019012321.1">
    <property type="nucleotide sequence ID" value="XM_019154918.1"/>
</dbReference>
<feature type="transmembrane region" description="Helical" evidence="10">
    <location>
        <begin position="207"/>
        <end position="228"/>
    </location>
</feature>
<reference evidence="13" key="4">
    <citation type="submission" date="2024-02" db="EMBL/GenBank/DDBJ databases">
        <title>Comparative genomics of Cryptococcus and Kwoniella reveals pathogenesis evolution and contrasting modes of karyotype evolution via chromosome fusion or intercentromeric recombination.</title>
        <authorList>
            <person name="Coelho M.A."/>
            <person name="David-Palma M."/>
            <person name="Shea T."/>
            <person name="Bowers K."/>
            <person name="McGinley-Smith S."/>
            <person name="Mohammad A.W."/>
            <person name="Gnirke A."/>
            <person name="Yurkov A.M."/>
            <person name="Nowrousian M."/>
            <person name="Sun S."/>
            <person name="Cuomo C.A."/>
            <person name="Heitman J."/>
        </authorList>
    </citation>
    <scope>NUCLEOTIDE SEQUENCE</scope>
    <source>
        <strain evidence="13">CBS 10737</strain>
    </source>
</reference>
<keyword evidence="5 10" id="KW-1133">Transmembrane helix</keyword>
<name>A0A1B9I6F6_9TREE</name>
<dbReference type="PROSITE" id="PS00217">
    <property type="entry name" value="SUGAR_TRANSPORT_2"/>
    <property type="match status" value="1"/>
</dbReference>
<dbReference type="FunFam" id="1.20.1250.20:FF:000149">
    <property type="entry name" value="MFS transporter, SP family, general alpha glucoside:H+ symporter"/>
    <property type="match status" value="1"/>
</dbReference>
<dbReference type="InterPro" id="IPR005829">
    <property type="entry name" value="Sugar_transporter_CS"/>
</dbReference>
<dbReference type="Pfam" id="PF00083">
    <property type="entry name" value="Sugar_tr"/>
    <property type="match status" value="1"/>
</dbReference>
<evidence type="ECO:0000313" key="12">
    <source>
        <dbReference type="EMBL" id="OCF51102.1"/>
    </source>
</evidence>